<dbReference type="PANTHER" id="PTHR10584:SF166">
    <property type="entry name" value="RIBOKINASE"/>
    <property type="match status" value="1"/>
</dbReference>
<dbReference type="Gene3D" id="3.40.1190.20">
    <property type="match status" value="1"/>
</dbReference>
<dbReference type="Pfam" id="PF00294">
    <property type="entry name" value="PfkB"/>
    <property type="match status" value="1"/>
</dbReference>
<reference evidence="4 5" key="1">
    <citation type="journal article" date="2012" name="Front. Microbiol.">
        <title>Complete genome of Ignavibacterium album, a metabolically versatile, flagellated, facultative anaerobe from the phylum Chlorobi.</title>
        <authorList>
            <person name="Liu Z."/>
            <person name="Frigaard N.-U."/>
            <person name="Vogl K."/>
            <person name="Iino T."/>
            <person name="Ohkuma M."/>
            <person name="Overmann J."/>
            <person name="Bryant D.A."/>
        </authorList>
    </citation>
    <scope>NUCLEOTIDE SEQUENCE [LARGE SCALE GENOMIC DNA]</scope>
    <source>
        <strain evidence="5">DSM 19864 / JCM 16511 / NBRC 101810 / Mat9-16</strain>
    </source>
</reference>
<dbReference type="Proteomes" id="UP000007394">
    <property type="component" value="Chromosome"/>
</dbReference>
<sequence>MGLLVVGSLGLDTVATPFDKIENALGGSATYISLAASYFSGPIRLVGIVGSDFPKEYIDMLNTHNIDLEGLQIVEGGKTFRWSGKYHYDLNVRDTLYTELNVFEKFDPVIPDSARKSKFVCLGNIDPVLQSKVLDQMENPQFVVCDTMNYWIEGKKKELLELLPRVNVLIINDSEARLLAHEPNLIKAAKLIRAMGPEILIIKKGEHGALLFTEETIFSAPAFPMESIYDPTGAGDSFAGGFIGYLFKTRDLSSESLKRAVIYGSTMASFCVEKFSTKGLEELSYLQIQDRFRQFMNLSRFDEE</sequence>
<dbReference type="InterPro" id="IPR002173">
    <property type="entry name" value="Carboh/pur_kinase_PfkB_CS"/>
</dbReference>
<protein>
    <submittedName>
        <fullName evidence="4">Ribokinase family sugar kinase</fullName>
    </submittedName>
</protein>
<dbReference type="RefSeq" id="WP_014560618.1">
    <property type="nucleotide sequence ID" value="NC_017464.1"/>
</dbReference>
<accession>I0AKG0</accession>
<dbReference type="EMBL" id="CP003418">
    <property type="protein sequence ID" value="AFH49467.1"/>
    <property type="molecule type" value="Genomic_DNA"/>
</dbReference>
<keyword evidence="2 4" id="KW-0418">Kinase</keyword>
<name>I0AKG0_IGNAJ</name>
<dbReference type="AlphaFoldDB" id="I0AKG0"/>
<organism evidence="4 5">
    <name type="scientific">Ignavibacterium album (strain DSM 19864 / JCM 16511 / NBRC 101810 / Mat9-16)</name>
    <dbReference type="NCBI Taxonomy" id="945713"/>
    <lineage>
        <taxon>Bacteria</taxon>
        <taxon>Pseudomonadati</taxon>
        <taxon>Ignavibacteriota</taxon>
        <taxon>Ignavibacteria</taxon>
        <taxon>Ignavibacteriales</taxon>
        <taxon>Ignavibacteriaceae</taxon>
        <taxon>Ignavibacterium</taxon>
    </lineage>
</organism>
<proteinExistence type="predicted"/>
<evidence type="ECO:0000256" key="1">
    <source>
        <dbReference type="ARBA" id="ARBA00022679"/>
    </source>
</evidence>
<dbReference type="OrthoDB" id="9813569at2"/>
<dbReference type="InterPro" id="IPR011611">
    <property type="entry name" value="PfkB_dom"/>
</dbReference>
<dbReference type="eggNOG" id="COG0524">
    <property type="taxonomic scope" value="Bacteria"/>
</dbReference>
<dbReference type="STRING" id="945713.IALB_1760"/>
<dbReference type="PROSITE" id="PS00584">
    <property type="entry name" value="PFKB_KINASES_2"/>
    <property type="match status" value="1"/>
</dbReference>
<dbReference type="InterPro" id="IPR029056">
    <property type="entry name" value="Ribokinase-like"/>
</dbReference>
<dbReference type="KEGG" id="ial:IALB_1760"/>
<dbReference type="PANTHER" id="PTHR10584">
    <property type="entry name" value="SUGAR KINASE"/>
    <property type="match status" value="1"/>
</dbReference>
<dbReference type="GO" id="GO:0005829">
    <property type="term" value="C:cytosol"/>
    <property type="evidence" value="ECO:0007669"/>
    <property type="project" value="TreeGrafter"/>
</dbReference>
<dbReference type="GO" id="GO:0016301">
    <property type="term" value="F:kinase activity"/>
    <property type="evidence" value="ECO:0007669"/>
    <property type="project" value="UniProtKB-KW"/>
</dbReference>
<dbReference type="PATRIC" id="fig|945713.3.peg.1764"/>
<feature type="domain" description="Carbohydrate kinase PfkB" evidence="3">
    <location>
        <begin position="19"/>
        <end position="278"/>
    </location>
</feature>
<evidence type="ECO:0000313" key="4">
    <source>
        <dbReference type="EMBL" id="AFH49467.1"/>
    </source>
</evidence>
<evidence type="ECO:0000313" key="5">
    <source>
        <dbReference type="Proteomes" id="UP000007394"/>
    </source>
</evidence>
<evidence type="ECO:0000259" key="3">
    <source>
        <dbReference type="Pfam" id="PF00294"/>
    </source>
</evidence>
<keyword evidence="1" id="KW-0808">Transferase</keyword>
<evidence type="ECO:0000256" key="2">
    <source>
        <dbReference type="ARBA" id="ARBA00022777"/>
    </source>
</evidence>
<dbReference type="HOGENOM" id="CLU_065902_2_1_10"/>
<keyword evidence="5" id="KW-1185">Reference proteome</keyword>
<dbReference type="SUPFAM" id="SSF53613">
    <property type="entry name" value="Ribokinase-like"/>
    <property type="match status" value="1"/>
</dbReference>
<gene>
    <name evidence="4" type="ordered locus">IALB_1760</name>
</gene>